<dbReference type="EMBL" id="BSXV01002075">
    <property type="protein sequence ID" value="GME94808.1"/>
    <property type="molecule type" value="Genomic_DNA"/>
</dbReference>
<comment type="caution">
    <text evidence="1">The sequence shown here is derived from an EMBL/GenBank/DDBJ whole genome shotgun (WGS) entry which is preliminary data.</text>
</comment>
<proteinExistence type="predicted"/>
<sequence length="212" mass="23463">MNNFTRPRPPVNSIVLFGIVLDPTDLLLYILAFFVPPFPVLIRKGVKSTEFWASVVLSIMFHLPGLLLALYVIYDTSVITGSESGLQSRFARDNYQQIDDEAIESENNNENTITNNNPNNDSIISPIPQHQTRFNYEEISANSPIQNSKPASSSSGLDQKEGSNKFQKQTIGNLYQDEPSNGNSQNLPPTYDDVMGPGASKKPAGDFKVQIP</sequence>
<evidence type="ECO:0000313" key="2">
    <source>
        <dbReference type="Proteomes" id="UP001165101"/>
    </source>
</evidence>
<evidence type="ECO:0000313" key="1">
    <source>
        <dbReference type="EMBL" id="GME94808.1"/>
    </source>
</evidence>
<protein>
    <submittedName>
        <fullName evidence="1">Unnamed protein product</fullName>
    </submittedName>
</protein>
<keyword evidence="2" id="KW-1185">Reference proteome</keyword>
<name>A0ACB5TT77_CANBO</name>
<gene>
    <name evidence="1" type="ORF">Cboi01_000365400</name>
</gene>
<dbReference type="Proteomes" id="UP001165101">
    <property type="component" value="Unassembled WGS sequence"/>
</dbReference>
<accession>A0ACB5TT77</accession>
<reference evidence="1" key="1">
    <citation type="submission" date="2023-04" db="EMBL/GenBank/DDBJ databases">
        <title>Candida boidinii NBRC 1967.</title>
        <authorList>
            <person name="Ichikawa N."/>
            <person name="Sato H."/>
            <person name="Tonouchi N."/>
        </authorList>
    </citation>
    <scope>NUCLEOTIDE SEQUENCE</scope>
    <source>
        <strain evidence="1">NBRC 1967</strain>
    </source>
</reference>
<organism evidence="1 2">
    <name type="scientific">Candida boidinii</name>
    <name type="common">Yeast</name>
    <dbReference type="NCBI Taxonomy" id="5477"/>
    <lineage>
        <taxon>Eukaryota</taxon>
        <taxon>Fungi</taxon>
        <taxon>Dikarya</taxon>
        <taxon>Ascomycota</taxon>
        <taxon>Saccharomycotina</taxon>
        <taxon>Pichiomycetes</taxon>
        <taxon>Pichiales</taxon>
        <taxon>Pichiaceae</taxon>
        <taxon>Ogataea</taxon>
        <taxon>Ogataea/Candida clade</taxon>
    </lineage>
</organism>